<organism evidence="2">
    <name type="scientific">marine metagenome</name>
    <dbReference type="NCBI Taxonomy" id="408172"/>
    <lineage>
        <taxon>unclassified sequences</taxon>
        <taxon>metagenomes</taxon>
        <taxon>ecological metagenomes</taxon>
    </lineage>
</organism>
<dbReference type="AlphaFoldDB" id="A0A383DJF3"/>
<dbReference type="InterPro" id="IPR027302">
    <property type="entry name" value="Gln_synth_N_conserv_site"/>
</dbReference>
<dbReference type="EMBL" id="UINC01217856">
    <property type="protein sequence ID" value="SVE44636.1"/>
    <property type="molecule type" value="Genomic_DNA"/>
</dbReference>
<protein>
    <recommendedName>
        <fullName evidence="1">GS beta-grasp domain-containing protein</fullName>
    </recommendedName>
</protein>
<dbReference type="Gene3D" id="3.10.20.70">
    <property type="entry name" value="Glutamine synthetase, N-terminal domain"/>
    <property type="match status" value="1"/>
</dbReference>
<evidence type="ECO:0000259" key="1">
    <source>
        <dbReference type="PROSITE" id="PS51986"/>
    </source>
</evidence>
<dbReference type="GO" id="GO:0005737">
    <property type="term" value="C:cytoplasm"/>
    <property type="evidence" value="ECO:0007669"/>
    <property type="project" value="TreeGrafter"/>
</dbReference>
<dbReference type="PANTHER" id="PTHR20852:SF57">
    <property type="entry name" value="GLUTAMINE SYNTHETASE 2 CYTOPLASMIC"/>
    <property type="match status" value="1"/>
</dbReference>
<dbReference type="InterPro" id="IPR036651">
    <property type="entry name" value="Gln_synt_N_sf"/>
</dbReference>
<dbReference type="PANTHER" id="PTHR20852">
    <property type="entry name" value="GLUTAMINE SYNTHETASE"/>
    <property type="match status" value="1"/>
</dbReference>
<sequence length="125" mass="14248">MGRIKAEYIWMDGHKPTSKLRSKTRIVDSPVKKLEDLPEWGFDGSSTMQAEGSDSDCALMPVYFTPDPIRGGDHVLVMCEVYNADSTPHVSNTRAQLQKMAEKYEDHDAWFGIEQEYSFFQGRNP</sequence>
<name>A0A383DJF3_9ZZZZ</name>
<dbReference type="PROSITE" id="PS51986">
    <property type="entry name" value="GS_BETA_GRASP"/>
    <property type="match status" value="1"/>
</dbReference>
<proteinExistence type="predicted"/>
<dbReference type="Pfam" id="PF03951">
    <property type="entry name" value="Gln-synt_N"/>
    <property type="match status" value="1"/>
</dbReference>
<feature type="domain" description="GS beta-grasp" evidence="1">
    <location>
        <begin position="4"/>
        <end position="86"/>
    </location>
</feature>
<feature type="non-terminal residue" evidence="2">
    <location>
        <position position="125"/>
    </location>
</feature>
<dbReference type="InterPro" id="IPR050292">
    <property type="entry name" value="Glutamine_Synthetase"/>
</dbReference>
<dbReference type="SUPFAM" id="SSF54368">
    <property type="entry name" value="Glutamine synthetase, N-terminal domain"/>
    <property type="match status" value="1"/>
</dbReference>
<evidence type="ECO:0000313" key="2">
    <source>
        <dbReference type="EMBL" id="SVE44636.1"/>
    </source>
</evidence>
<reference evidence="2" key="1">
    <citation type="submission" date="2018-05" db="EMBL/GenBank/DDBJ databases">
        <authorList>
            <person name="Lanie J.A."/>
            <person name="Ng W.-L."/>
            <person name="Kazmierczak K.M."/>
            <person name="Andrzejewski T.M."/>
            <person name="Davidsen T.M."/>
            <person name="Wayne K.J."/>
            <person name="Tettelin H."/>
            <person name="Glass J.I."/>
            <person name="Rusch D."/>
            <person name="Podicherti R."/>
            <person name="Tsui H.-C.T."/>
            <person name="Winkler M.E."/>
        </authorList>
    </citation>
    <scope>NUCLEOTIDE SEQUENCE</scope>
</reference>
<dbReference type="GO" id="GO:0004356">
    <property type="term" value="F:glutamine synthetase activity"/>
    <property type="evidence" value="ECO:0007669"/>
    <property type="project" value="InterPro"/>
</dbReference>
<accession>A0A383DJF3</accession>
<gene>
    <name evidence="2" type="ORF">METZ01_LOCUS497490</name>
</gene>
<dbReference type="GO" id="GO:0006542">
    <property type="term" value="P:glutamine biosynthetic process"/>
    <property type="evidence" value="ECO:0007669"/>
    <property type="project" value="InterPro"/>
</dbReference>
<dbReference type="InterPro" id="IPR008147">
    <property type="entry name" value="Gln_synt_N"/>
</dbReference>
<dbReference type="PROSITE" id="PS00180">
    <property type="entry name" value="GLNA_1"/>
    <property type="match status" value="1"/>
</dbReference>